<comment type="caution">
    <text evidence="12">The sequence shown here is derived from an EMBL/GenBank/DDBJ whole genome shotgun (WGS) entry which is preliminary data.</text>
</comment>
<dbReference type="PANTHER" id="PTHR46206">
    <property type="entry name" value="CYTOCHROME P450"/>
    <property type="match status" value="1"/>
</dbReference>
<evidence type="ECO:0000256" key="2">
    <source>
        <dbReference type="ARBA" id="ARBA00004370"/>
    </source>
</evidence>
<sequence>MTSTSTTVACALLAIFLLSFQNVWRVVQTWRFLLQGRVMMLKHAQDNPHKAFSLSVPGNRLHILSSNEHWHDINNAHTSQLSPNAASREMFQPKYTFGFDWSAPREHVSLATVRSIRNMTLQIPLFQGRFVEILDQEFQQAMATNPQEEGWTRVALWTVLQRAITRINTLLLFGEDTAHNDEFILRGLNFVNQTTLILESVRLVPFFLAPVVEKLIKGRGHDRQFVFRTLKDLIAEREAYRKTMPESSRTKPRTFLEGVVDYSQDDRTTQQHVDSINSTWVISTLAIPVVVCQLLQDLYTHTEHFEALRKECDVIPLHESSRSQEISDYLGKSPLLEAFAMESWRRNCFQSNTAHRMAMKPFQFSDGYKVPAGEMIEFHQRGIMNDEARYPEPEKFDPSRFLGKNRSLVDTGIEWPFWGVPRYICPGRWHVANVEKLVAVYLMQNFEGKFKSTKSLNFDWRDSLVPNPKMVLLMKPRLKA</sequence>
<reference evidence="12" key="1">
    <citation type="journal article" date="2020" name="Stud. Mycol.">
        <title>101 Dothideomycetes genomes: a test case for predicting lifestyles and emergence of pathogens.</title>
        <authorList>
            <person name="Haridas S."/>
            <person name="Albert R."/>
            <person name="Binder M."/>
            <person name="Bloem J."/>
            <person name="Labutti K."/>
            <person name="Salamov A."/>
            <person name="Andreopoulos B."/>
            <person name="Baker S."/>
            <person name="Barry K."/>
            <person name="Bills G."/>
            <person name="Bluhm B."/>
            <person name="Cannon C."/>
            <person name="Castanera R."/>
            <person name="Culley D."/>
            <person name="Daum C."/>
            <person name="Ezra D."/>
            <person name="Gonzalez J."/>
            <person name="Henrissat B."/>
            <person name="Kuo A."/>
            <person name="Liang C."/>
            <person name="Lipzen A."/>
            <person name="Lutzoni F."/>
            <person name="Magnuson J."/>
            <person name="Mondo S."/>
            <person name="Nolan M."/>
            <person name="Ohm R."/>
            <person name="Pangilinan J."/>
            <person name="Park H.-J."/>
            <person name="Ramirez L."/>
            <person name="Alfaro M."/>
            <person name="Sun H."/>
            <person name="Tritt A."/>
            <person name="Yoshinaga Y."/>
            <person name="Zwiers L.-H."/>
            <person name="Turgeon B."/>
            <person name="Goodwin S."/>
            <person name="Spatafora J."/>
            <person name="Crous P."/>
            <person name="Grigoriev I."/>
        </authorList>
    </citation>
    <scope>NUCLEOTIDE SEQUENCE</scope>
    <source>
        <strain evidence="12">CBS 690.94</strain>
    </source>
</reference>
<keyword evidence="11" id="KW-0472">Membrane</keyword>
<evidence type="ECO:0000313" key="13">
    <source>
        <dbReference type="Proteomes" id="UP000799764"/>
    </source>
</evidence>
<keyword evidence="6" id="KW-0479">Metal-binding</keyword>
<keyword evidence="7" id="KW-1133">Transmembrane helix</keyword>
<dbReference type="PANTHER" id="PTHR46206:SF5">
    <property type="entry name" value="P450, PUTATIVE (EUROFUNG)-RELATED"/>
    <property type="match status" value="1"/>
</dbReference>
<evidence type="ECO:0000256" key="10">
    <source>
        <dbReference type="ARBA" id="ARBA00023033"/>
    </source>
</evidence>
<keyword evidence="9" id="KW-0408">Iron</keyword>
<dbReference type="GO" id="GO:0016705">
    <property type="term" value="F:oxidoreductase activity, acting on paired donors, with incorporation or reduction of molecular oxygen"/>
    <property type="evidence" value="ECO:0007669"/>
    <property type="project" value="InterPro"/>
</dbReference>
<dbReference type="CDD" id="cd11041">
    <property type="entry name" value="CYP503A1-like"/>
    <property type="match status" value="1"/>
</dbReference>
<evidence type="ECO:0000256" key="7">
    <source>
        <dbReference type="ARBA" id="ARBA00022989"/>
    </source>
</evidence>
<dbReference type="GO" id="GO:0016020">
    <property type="term" value="C:membrane"/>
    <property type="evidence" value="ECO:0007669"/>
    <property type="project" value="UniProtKB-SubCell"/>
</dbReference>
<dbReference type="Gene3D" id="1.10.630.10">
    <property type="entry name" value="Cytochrome P450"/>
    <property type="match status" value="1"/>
</dbReference>
<name>A0A9P4UE45_9PLEO</name>
<organism evidence="12 13">
    <name type="scientific">Karstenula rhodostoma CBS 690.94</name>
    <dbReference type="NCBI Taxonomy" id="1392251"/>
    <lineage>
        <taxon>Eukaryota</taxon>
        <taxon>Fungi</taxon>
        <taxon>Dikarya</taxon>
        <taxon>Ascomycota</taxon>
        <taxon>Pezizomycotina</taxon>
        <taxon>Dothideomycetes</taxon>
        <taxon>Pleosporomycetidae</taxon>
        <taxon>Pleosporales</taxon>
        <taxon>Massarineae</taxon>
        <taxon>Didymosphaeriaceae</taxon>
        <taxon>Karstenula</taxon>
    </lineage>
</organism>
<dbReference type="EMBL" id="MU001498">
    <property type="protein sequence ID" value="KAF2446078.1"/>
    <property type="molecule type" value="Genomic_DNA"/>
</dbReference>
<keyword evidence="8" id="KW-0560">Oxidoreductase</keyword>
<comment type="similarity">
    <text evidence="3">Belongs to the cytochrome P450 family.</text>
</comment>
<evidence type="ECO:0000256" key="4">
    <source>
        <dbReference type="ARBA" id="ARBA00022617"/>
    </source>
</evidence>
<keyword evidence="10" id="KW-0503">Monooxygenase</keyword>
<proteinExistence type="inferred from homology"/>
<evidence type="ECO:0000256" key="5">
    <source>
        <dbReference type="ARBA" id="ARBA00022692"/>
    </source>
</evidence>
<dbReference type="Pfam" id="PF00067">
    <property type="entry name" value="p450"/>
    <property type="match status" value="1"/>
</dbReference>
<dbReference type="GO" id="GO:0004497">
    <property type="term" value="F:monooxygenase activity"/>
    <property type="evidence" value="ECO:0007669"/>
    <property type="project" value="UniProtKB-KW"/>
</dbReference>
<evidence type="ECO:0000256" key="11">
    <source>
        <dbReference type="ARBA" id="ARBA00023136"/>
    </source>
</evidence>
<evidence type="ECO:0000256" key="3">
    <source>
        <dbReference type="ARBA" id="ARBA00010617"/>
    </source>
</evidence>
<evidence type="ECO:0000256" key="1">
    <source>
        <dbReference type="ARBA" id="ARBA00001971"/>
    </source>
</evidence>
<dbReference type="GO" id="GO:0005506">
    <property type="term" value="F:iron ion binding"/>
    <property type="evidence" value="ECO:0007669"/>
    <property type="project" value="InterPro"/>
</dbReference>
<gene>
    <name evidence="12" type="ORF">P171DRAFT_519666</name>
</gene>
<comment type="cofactor">
    <cofactor evidence="1">
        <name>heme</name>
        <dbReference type="ChEBI" id="CHEBI:30413"/>
    </cofactor>
</comment>
<comment type="subcellular location">
    <subcellularLocation>
        <location evidence="2">Membrane</location>
    </subcellularLocation>
</comment>
<evidence type="ECO:0000256" key="6">
    <source>
        <dbReference type="ARBA" id="ARBA00022723"/>
    </source>
</evidence>
<keyword evidence="13" id="KW-1185">Reference proteome</keyword>
<keyword evidence="5" id="KW-0812">Transmembrane</keyword>
<keyword evidence="4" id="KW-0349">Heme</keyword>
<evidence type="ECO:0000313" key="12">
    <source>
        <dbReference type="EMBL" id="KAF2446078.1"/>
    </source>
</evidence>
<dbReference type="SUPFAM" id="SSF48264">
    <property type="entry name" value="Cytochrome P450"/>
    <property type="match status" value="1"/>
</dbReference>
<accession>A0A9P4UE45</accession>
<evidence type="ECO:0000256" key="9">
    <source>
        <dbReference type="ARBA" id="ARBA00023004"/>
    </source>
</evidence>
<protein>
    <submittedName>
        <fullName evidence="12">Cytochrome P450</fullName>
    </submittedName>
</protein>
<dbReference type="GO" id="GO:0020037">
    <property type="term" value="F:heme binding"/>
    <property type="evidence" value="ECO:0007669"/>
    <property type="project" value="InterPro"/>
</dbReference>
<dbReference type="AlphaFoldDB" id="A0A9P4UE45"/>
<dbReference type="Proteomes" id="UP000799764">
    <property type="component" value="Unassembled WGS sequence"/>
</dbReference>
<dbReference type="InterPro" id="IPR001128">
    <property type="entry name" value="Cyt_P450"/>
</dbReference>
<dbReference type="InterPro" id="IPR036396">
    <property type="entry name" value="Cyt_P450_sf"/>
</dbReference>
<evidence type="ECO:0000256" key="8">
    <source>
        <dbReference type="ARBA" id="ARBA00023002"/>
    </source>
</evidence>
<dbReference type="OrthoDB" id="1844152at2759"/>